<reference evidence="3" key="2">
    <citation type="journal article" date="2021" name="PeerJ">
        <title>Extensive microbial diversity within the chicken gut microbiome revealed by metagenomics and culture.</title>
        <authorList>
            <person name="Gilroy R."/>
            <person name="Ravi A."/>
            <person name="Getino M."/>
            <person name="Pursley I."/>
            <person name="Horton D.L."/>
            <person name="Alikhan N.F."/>
            <person name="Baker D."/>
            <person name="Gharbi K."/>
            <person name="Hall N."/>
            <person name="Watson M."/>
            <person name="Adriaenssens E.M."/>
            <person name="Foster-Nyarko E."/>
            <person name="Jarju S."/>
            <person name="Secka A."/>
            <person name="Antonio M."/>
            <person name="Oren A."/>
            <person name="Chaudhuri R.R."/>
            <person name="La Ragione R."/>
            <person name="Hildebrand F."/>
            <person name="Pallen M.J."/>
        </authorList>
    </citation>
    <scope>NUCLEOTIDE SEQUENCE</scope>
    <source>
        <strain evidence="3">CHK195-4489</strain>
    </source>
</reference>
<evidence type="ECO:0000259" key="2">
    <source>
        <dbReference type="Pfam" id="PF03733"/>
    </source>
</evidence>
<keyword evidence="1" id="KW-0812">Transmembrane</keyword>
<gene>
    <name evidence="3" type="ORF">IAD50_04920</name>
</gene>
<dbReference type="InterPro" id="IPR052937">
    <property type="entry name" value="Inner_membrane_protein"/>
</dbReference>
<feature type="domain" description="Inner membrane component" evidence="2">
    <location>
        <begin position="4"/>
        <end position="53"/>
    </location>
</feature>
<evidence type="ECO:0000313" key="3">
    <source>
        <dbReference type="EMBL" id="HIU29621.1"/>
    </source>
</evidence>
<evidence type="ECO:0000313" key="4">
    <source>
        <dbReference type="Proteomes" id="UP000824089"/>
    </source>
</evidence>
<accession>A0A9D1I7K7</accession>
<organism evidence="3 4">
    <name type="scientific">Candidatus Egerieisoma faecipullorum</name>
    <dbReference type="NCBI Taxonomy" id="2840963"/>
    <lineage>
        <taxon>Bacteria</taxon>
        <taxon>Bacillati</taxon>
        <taxon>Bacillota</taxon>
        <taxon>Clostridia</taxon>
        <taxon>Eubacteriales</taxon>
        <taxon>Clostridiaceae</taxon>
        <taxon>Clostridiaceae incertae sedis</taxon>
        <taxon>Candidatus Egerieisoma</taxon>
    </lineage>
</organism>
<dbReference type="GO" id="GO:0005886">
    <property type="term" value="C:plasma membrane"/>
    <property type="evidence" value="ECO:0007669"/>
    <property type="project" value="TreeGrafter"/>
</dbReference>
<protein>
    <recommendedName>
        <fullName evidence="2">Inner membrane component domain-containing protein</fullName>
    </recommendedName>
</protein>
<dbReference type="PANTHER" id="PTHR42903">
    <property type="entry name" value="INNER MEMBRANE PROTEIN YCCF"/>
    <property type="match status" value="1"/>
</dbReference>
<keyword evidence="1" id="KW-1133">Transmembrane helix</keyword>
<dbReference type="Proteomes" id="UP000824089">
    <property type="component" value="Unassembled WGS sequence"/>
</dbReference>
<proteinExistence type="predicted"/>
<dbReference type="EMBL" id="DVMM01000098">
    <property type="protein sequence ID" value="HIU29621.1"/>
    <property type="molecule type" value="Genomic_DNA"/>
</dbReference>
<dbReference type="PANTHER" id="PTHR42903:SF1">
    <property type="entry name" value="INNER MEMBRANE PROTEIN YCCF"/>
    <property type="match status" value="1"/>
</dbReference>
<name>A0A9D1I7K7_9CLOT</name>
<keyword evidence="1" id="KW-0472">Membrane</keyword>
<comment type="caution">
    <text evidence="3">The sequence shown here is derived from an EMBL/GenBank/DDBJ whole genome shotgun (WGS) entry which is preliminary data.</text>
</comment>
<reference evidence="3" key="1">
    <citation type="submission" date="2020-10" db="EMBL/GenBank/DDBJ databases">
        <authorList>
            <person name="Gilroy R."/>
        </authorList>
    </citation>
    <scope>NUCLEOTIDE SEQUENCE</scope>
    <source>
        <strain evidence="3">CHK195-4489</strain>
    </source>
</reference>
<dbReference type="AlphaFoldDB" id="A0A9D1I7K7"/>
<dbReference type="InterPro" id="IPR005185">
    <property type="entry name" value="YccF"/>
</dbReference>
<evidence type="ECO:0000256" key="1">
    <source>
        <dbReference type="SAM" id="Phobius"/>
    </source>
</evidence>
<feature type="transmembrane region" description="Helical" evidence="1">
    <location>
        <begin position="6"/>
        <end position="37"/>
    </location>
</feature>
<dbReference type="Pfam" id="PF03733">
    <property type="entry name" value="YccF"/>
    <property type="match status" value="1"/>
</dbReference>
<sequence>MRILGNILWFLCGGLICGLLWYLAGLLWCITIVGIPFGKQYFKFAKLALMPFGAKIV</sequence>